<sequence>MFRLFYLLADCFSYPPPDPRESKIWSVLPTIAQKLHLNIPDLDNLSQDLLRSEYTRLFISAPYGPPAPPYASVYLSPEGILYQKGYDEAQKFYSQAGLEPQEGPEPADHLAFELAFIGRLLEEDRWDILAAFLQKHLLRWYPLFLNRLLAAKPHPYFAFLARLTGEVLQNLSEEVCHEKEGFS</sequence>
<protein>
    <submittedName>
        <fullName evidence="1">Uncharacterized protein</fullName>
    </submittedName>
</protein>
<dbReference type="PANTHER" id="PTHR34227">
    <property type="entry name" value="CHAPERONE PROTEIN YCDY"/>
    <property type="match status" value="1"/>
</dbReference>
<dbReference type="Pfam" id="PF02613">
    <property type="entry name" value="Nitrate_red_del"/>
    <property type="match status" value="1"/>
</dbReference>
<keyword evidence="2" id="KW-1185">Reference proteome</keyword>
<reference evidence="1 2" key="1">
    <citation type="submission" date="2020-02" db="EMBL/GenBank/DDBJ databases">
        <title>Genome analysis of Thermosulfuriphilus ammonigenes ST65T, an anaerobic thermophilic chemolithoautotrophic bacterium isolated from a deep-sea hydrothermal vent.</title>
        <authorList>
            <person name="Slobodkina G."/>
            <person name="Allioux M."/>
            <person name="Merkel A."/>
            <person name="Alain K."/>
            <person name="Jebbar M."/>
            <person name="Slobodkin A."/>
        </authorList>
    </citation>
    <scope>NUCLEOTIDE SEQUENCE [LARGE SCALE GENOMIC DNA]</scope>
    <source>
        <strain evidence="1 2">ST65</strain>
    </source>
</reference>
<name>A0A6G7PX06_9BACT</name>
<dbReference type="AlphaFoldDB" id="A0A6G7PX06"/>
<dbReference type="Gene3D" id="1.10.3480.10">
    <property type="entry name" value="TorD-like"/>
    <property type="match status" value="1"/>
</dbReference>
<dbReference type="RefSeq" id="WP_166032268.1">
    <property type="nucleotide sequence ID" value="NZ_CP048877.1"/>
</dbReference>
<dbReference type="InterPro" id="IPR036411">
    <property type="entry name" value="TorD-like_sf"/>
</dbReference>
<accession>A0A6G7PX06</accession>
<organism evidence="1 2">
    <name type="scientific">Thermosulfuriphilus ammonigenes</name>
    <dbReference type="NCBI Taxonomy" id="1936021"/>
    <lineage>
        <taxon>Bacteria</taxon>
        <taxon>Pseudomonadati</taxon>
        <taxon>Thermodesulfobacteriota</taxon>
        <taxon>Thermodesulfobacteria</taxon>
        <taxon>Thermodesulfobacteriales</taxon>
        <taxon>Thermodesulfobacteriaceae</taxon>
        <taxon>Thermosulfuriphilus</taxon>
    </lineage>
</organism>
<dbReference type="KEGG" id="tav:G4V39_07130"/>
<gene>
    <name evidence="1" type="ORF">G4V39_07130</name>
</gene>
<dbReference type="InterPro" id="IPR020945">
    <property type="entry name" value="DMSO/NO3_reduct_chaperone"/>
</dbReference>
<dbReference type="EMBL" id="CP048877">
    <property type="protein sequence ID" value="QIJ72051.1"/>
    <property type="molecule type" value="Genomic_DNA"/>
</dbReference>
<dbReference type="SUPFAM" id="SSF89155">
    <property type="entry name" value="TorD-like"/>
    <property type="match status" value="1"/>
</dbReference>
<dbReference type="Proteomes" id="UP000502179">
    <property type="component" value="Chromosome"/>
</dbReference>
<evidence type="ECO:0000313" key="1">
    <source>
        <dbReference type="EMBL" id="QIJ72051.1"/>
    </source>
</evidence>
<dbReference type="InterPro" id="IPR050289">
    <property type="entry name" value="TorD/DmsD_chaperones"/>
</dbReference>
<evidence type="ECO:0000313" key="2">
    <source>
        <dbReference type="Proteomes" id="UP000502179"/>
    </source>
</evidence>
<dbReference type="PANTHER" id="PTHR34227:SF1">
    <property type="entry name" value="DIMETHYL SULFOXIDE REDUCTASE CHAPERONE-RELATED"/>
    <property type="match status" value="1"/>
</dbReference>
<proteinExistence type="predicted"/>